<dbReference type="AlphaFoldDB" id="A0A7W9GVL3"/>
<keyword evidence="1" id="KW-0489">Methyltransferase</keyword>
<dbReference type="EC" id="2.1.1.11" evidence="1"/>
<dbReference type="Gene3D" id="3.40.50.150">
    <property type="entry name" value="Vaccinia Virus protein VP39"/>
    <property type="match status" value="1"/>
</dbReference>
<name>A0A7W9GVL3_9ACTN</name>
<organism evidence="1 2">
    <name type="scientific">Jiangella mangrovi</name>
    <dbReference type="NCBI Taxonomy" id="1524084"/>
    <lineage>
        <taxon>Bacteria</taxon>
        <taxon>Bacillati</taxon>
        <taxon>Actinomycetota</taxon>
        <taxon>Actinomycetes</taxon>
        <taxon>Jiangellales</taxon>
        <taxon>Jiangellaceae</taxon>
        <taxon>Jiangella</taxon>
    </lineage>
</organism>
<evidence type="ECO:0000313" key="1">
    <source>
        <dbReference type="EMBL" id="MBB5790864.1"/>
    </source>
</evidence>
<comment type="caution">
    <text evidence="1">The sequence shown here is derived from an EMBL/GenBank/DDBJ whole genome shotgun (WGS) entry which is preliminary data.</text>
</comment>
<dbReference type="InterPro" id="IPR029063">
    <property type="entry name" value="SAM-dependent_MTases_sf"/>
</dbReference>
<gene>
    <name evidence="1" type="ORF">HD601_005439</name>
</gene>
<accession>A0A7W9GVL3</accession>
<dbReference type="RefSeq" id="WP_184827217.1">
    <property type="nucleotide sequence ID" value="NZ_JACHMM010000001.1"/>
</dbReference>
<proteinExistence type="predicted"/>
<keyword evidence="1" id="KW-0808">Transferase</keyword>
<dbReference type="Pfam" id="PF13489">
    <property type="entry name" value="Methyltransf_23"/>
    <property type="match status" value="1"/>
</dbReference>
<evidence type="ECO:0000313" key="2">
    <source>
        <dbReference type="Proteomes" id="UP000542813"/>
    </source>
</evidence>
<dbReference type="CDD" id="cd02440">
    <property type="entry name" value="AdoMet_MTases"/>
    <property type="match status" value="1"/>
</dbReference>
<keyword evidence="2" id="KW-1185">Reference proteome</keyword>
<dbReference type="EMBL" id="JACHMM010000001">
    <property type="protein sequence ID" value="MBB5790864.1"/>
    <property type="molecule type" value="Genomic_DNA"/>
</dbReference>
<dbReference type="GO" id="GO:0032259">
    <property type="term" value="P:methylation"/>
    <property type="evidence" value="ECO:0007669"/>
    <property type="project" value="UniProtKB-KW"/>
</dbReference>
<dbReference type="GO" id="GO:0046406">
    <property type="term" value="F:magnesium protoporphyrin IX methyltransferase activity"/>
    <property type="evidence" value="ECO:0007669"/>
    <property type="project" value="UniProtKB-EC"/>
</dbReference>
<sequence length="202" mass="21875">MFSPGFARHAARRYRSRGLDKTAARMVAFLESRGIEGATVLEVGGGVGEIQLELLKRGAASTTGLELSPSYEAEAMRLAAEAGLTGRMTRRLHDIAADPAGVAAADVVVLHRVVCCYPDYERLLAAVADHAGRLVVFSHPPRHVGGRVFVGLTNLMMRLRGREYRAFVHPPEAMLAVLRSRGLRQTFAGGGLTWRIAGLERS</sequence>
<dbReference type="Proteomes" id="UP000542813">
    <property type="component" value="Unassembled WGS sequence"/>
</dbReference>
<protein>
    <submittedName>
        <fullName evidence="1">Magnesium-protoporphyrin O-methyltransferase</fullName>
        <ecNumber evidence="1">2.1.1.11</ecNumber>
    </submittedName>
</protein>
<reference evidence="1 2" key="1">
    <citation type="submission" date="2020-08" db="EMBL/GenBank/DDBJ databases">
        <title>Sequencing the genomes of 1000 actinobacteria strains.</title>
        <authorList>
            <person name="Klenk H.-P."/>
        </authorList>
    </citation>
    <scope>NUCLEOTIDE SEQUENCE [LARGE SCALE GENOMIC DNA]</scope>
    <source>
        <strain evidence="1 2">DSM 102122</strain>
    </source>
</reference>
<dbReference type="SUPFAM" id="SSF53335">
    <property type="entry name" value="S-adenosyl-L-methionine-dependent methyltransferases"/>
    <property type="match status" value="1"/>
</dbReference>